<accession>A7NPX3</accession>
<dbReference type="STRING" id="383372.Rcas_3570"/>
<sequence>MERRRCLESDRTISRSHLRVVLRTEQFVSFVALTIFFASGFSALLYQVIWQRILGFFSGADVYSVTIIVAAYMAGMGVGSLTGGYLADRLSRRGNLILFAGVELGIALFALGSKGLYYDWLYRQNAHLASSPLLMVVILFVSLLIPTFCMGVSLPALARALTRSIEMAAGTIGGLYGVNTLGAAVGAGVTTWILLRQYGFETILQMGAAMNALVACTAFPLAWLLMRPGNAQPSQSASHTVQQESPHADQESGRQLPVSVWIALYGLSGFIALSLEILWFRMLGVMLKSTAFTFGTLLTIFLGGLALGTFLGIRQAPRDRHPMRSFLLLQTGVIVFALIALTAFVTQVGNAAWLATFWRYFGGYDPLDVGRATAALTGLLLNPTALDAETQSLAQFFFLLYVMLPTLLIGLPTICMGMSFPMLQKIIQRDPDTLGRRVGWLQTSNIIGSMLGTLLTGLAALSWLGTPDSLRVIGALSGLFLALFAWGCLTHTRVRRATYVGSIVIASGLALIIPDAQTFWATLHGVPPSNAIVTEDNTGLALIKSGSSDFSRRAYVMSNGIGQSAIPYGWTHSVLGFLPTLIHPKPQTIAIIGLGSGDTLFHAGGRPETKELICIEIVGSQMDMLREMAQRREYPALLSILNDPRITYEITDGRSYIMQRGRTYDIIEADALRPNSAYAGNLYSEEYFRLVLNHLNPGGLAVTWVPTERVRTTFIQVFPHYVDFGDILIGSNAPIELDLQAIYQRLEDPFTREYYQRSGVNIKQWLDEYFVKRRPLASDPSAPPPRSRDTNRDLFPRDEFLVR</sequence>
<dbReference type="AlphaFoldDB" id="A7NPX3"/>
<keyword evidence="4" id="KW-1185">Reference proteome</keyword>
<evidence type="ECO:0000256" key="1">
    <source>
        <dbReference type="SAM" id="MobiDB-lite"/>
    </source>
</evidence>
<feature type="transmembrane region" description="Helical" evidence="2">
    <location>
        <begin position="207"/>
        <end position="226"/>
    </location>
</feature>
<dbReference type="Gene3D" id="1.20.1250.20">
    <property type="entry name" value="MFS general substrate transporter like domains"/>
    <property type="match status" value="1"/>
</dbReference>
<proteinExistence type="predicted"/>
<dbReference type="HOGENOM" id="CLU_010122_1_0_0"/>
<dbReference type="Gene3D" id="3.40.50.150">
    <property type="entry name" value="Vaccinia Virus protein VP39"/>
    <property type="match status" value="1"/>
</dbReference>
<evidence type="ECO:0000256" key="2">
    <source>
        <dbReference type="SAM" id="Phobius"/>
    </source>
</evidence>
<keyword evidence="2" id="KW-1133">Transmembrane helix</keyword>
<protein>
    <submittedName>
        <fullName evidence="3">Spermine synthase</fullName>
    </submittedName>
</protein>
<dbReference type="GO" id="GO:0005829">
    <property type="term" value="C:cytosol"/>
    <property type="evidence" value="ECO:0007669"/>
    <property type="project" value="TreeGrafter"/>
</dbReference>
<name>A7NPX3_ROSCS</name>
<dbReference type="EMBL" id="CP000804">
    <property type="protein sequence ID" value="ABU59619.1"/>
    <property type="molecule type" value="Genomic_DNA"/>
</dbReference>
<dbReference type="InterPro" id="IPR001045">
    <property type="entry name" value="Spermi_synthase"/>
</dbReference>
<dbReference type="CDD" id="cd06174">
    <property type="entry name" value="MFS"/>
    <property type="match status" value="1"/>
</dbReference>
<evidence type="ECO:0000313" key="3">
    <source>
        <dbReference type="EMBL" id="ABU59619.1"/>
    </source>
</evidence>
<feature type="transmembrane region" description="Helical" evidence="2">
    <location>
        <begin position="27"/>
        <end position="50"/>
    </location>
</feature>
<feature type="compositionally biased region" description="Basic and acidic residues" evidence="1">
    <location>
        <begin position="786"/>
        <end position="803"/>
    </location>
</feature>
<dbReference type="GO" id="GO:0004766">
    <property type="term" value="F:spermidine synthase activity"/>
    <property type="evidence" value="ECO:0007669"/>
    <property type="project" value="TreeGrafter"/>
</dbReference>
<dbReference type="PANTHER" id="PTHR11558:SF11">
    <property type="entry name" value="SPERMIDINE SYNTHASE"/>
    <property type="match status" value="1"/>
</dbReference>
<organism evidence="3 4">
    <name type="scientific">Roseiflexus castenholzii (strain DSM 13941 / HLO8)</name>
    <dbReference type="NCBI Taxonomy" id="383372"/>
    <lineage>
        <taxon>Bacteria</taxon>
        <taxon>Bacillati</taxon>
        <taxon>Chloroflexota</taxon>
        <taxon>Chloroflexia</taxon>
        <taxon>Chloroflexales</taxon>
        <taxon>Roseiflexineae</taxon>
        <taxon>Roseiflexaceae</taxon>
        <taxon>Roseiflexus</taxon>
    </lineage>
</organism>
<dbReference type="PANTHER" id="PTHR11558">
    <property type="entry name" value="SPERMIDINE/SPERMINE SYNTHASE"/>
    <property type="match status" value="1"/>
</dbReference>
<dbReference type="KEGG" id="rca:Rcas_3570"/>
<feature type="transmembrane region" description="Helical" evidence="2">
    <location>
        <begin position="396"/>
        <end position="423"/>
    </location>
</feature>
<feature type="transmembrane region" description="Helical" evidence="2">
    <location>
        <begin position="169"/>
        <end position="195"/>
    </location>
</feature>
<feature type="transmembrane region" description="Helical" evidence="2">
    <location>
        <begin position="444"/>
        <end position="464"/>
    </location>
</feature>
<reference evidence="3 4" key="1">
    <citation type="submission" date="2007-08" db="EMBL/GenBank/DDBJ databases">
        <title>Complete sequence of Roseiflexus castenholzii DSM 13941.</title>
        <authorList>
            <consortium name="US DOE Joint Genome Institute"/>
            <person name="Copeland A."/>
            <person name="Lucas S."/>
            <person name="Lapidus A."/>
            <person name="Barry K."/>
            <person name="Glavina del Rio T."/>
            <person name="Dalin E."/>
            <person name="Tice H."/>
            <person name="Pitluck S."/>
            <person name="Thompson L.S."/>
            <person name="Brettin T."/>
            <person name="Bruce D."/>
            <person name="Detter J.C."/>
            <person name="Han C."/>
            <person name="Tapia R."/>
            <person name="Schmutz J."/>
            <person name="Larimer F."/>
            <person name="Land M."/>
            <person name="Hauser L."/>
            <person name="Kyrpides N."/>
            <person name="Mikhailova N."/>
            <person name="Bryant D.A."/>
            <person name="Hanada S."/>
            <person name="Tsukatani Y."/>
            <person name="Richardson P."/>
        </authorList>
    </citation>
    <scope>NUCLEOTIDE SEQUENCE [LARGE SCALE GENOMIC DNA]</scope>
    <source>
        <strain evidence="4">DSM 13941 / HLO8</strain>
    </source>
</reference>
<feature type="transmembrane region" description="Helical" evidence="2">
    <location>
        <begin position="94"/>
        <end position="113"/>
    </location>
</feature>
<feature type="transmembrane region" description="Helical" evidence="2">
    <location>
        <begin position="292"/>
        <end position="313"/>
    </location>
</feature>
<feature type="region of interest" description="Disordered" evidence="1">
    <location>
        <begin position="776"/>
        <end position="803"/>
    </location>
</feature>
<dbReference type="SUPFAM" id="SSF103473">
    <property type="entry name" value="MFS general substrate transporter"/>
    <property type="match status" value="1"/>
</dbReference>
<evidence type="ECO:0000313" key="4">
    <source>
        <dbReference type="Proteomes" id="UP000000263"/>
    </source>
</evidence>
<dbReference type="eggNOG" id="COG4262">
    <property type="taxonomic scope" value="Bacteria"/>
</dbReference>
<keyword evidence="2" id="KW-0472">Membrane</keyword>
<feature type="transmembrane region" description="Helical" evidence="2">
    <location>
        <begin position="325"/>
        <end position="345"/>
    </location>
</feature>
<dbReference type="InterPro" id="IPR029063">
    <property type="entry name" value="SAM-dependent_MTases_sf"/>
</dbReference>
<dbReference type="GO" id="GO:0008295">
    <property type="term" value="P:spermidine biosynthetic process"/>
    <property type="evidence" value="ECO:0007669"/>
    <property type="project" value="TreeGrafter"/>
</dbReference>
<dbReference type="Pfam" id="PF01564">
    <property type="entry name" value="Spermine_synth"/>
    <property type="match status" value="1"/>
</dbReference>
<gene>
    <name evidence="3" type="ordered locus">Rcas_3570</name>
</gene>
<dbReference type="SUPFAM" id="SSF53335">
    <property type="entry name" value="S-adenosyl-L-methionine-dependent methyltransferases"/>
    <property type="match status" value="1"/>
</dbReference>
<feature type="transmembrane region" description="Helical" evidence="2">
    <location>
        <begin position="62"/>
        <end position="87"/>
    </location>
</feature>
<feature type="transmembrane region" description="Helical" evidence="2">
    <location>
        <begin position="496"/>
        <end position="513"/>
    </location>
</feature>
<feature type="transmembrane region" description="Helical" evidence="2">
    <location>
        <begin position="470"/>
        <end position="489"/>
    </location>
</feature>
<feature type="transmembrane region" description="Helical" evidence="2">
    <location>
        <begin position="133"/>
        <end position="157"/>
    </location>
</feature>
<dbReference type="NCBIfam" id="NF037959">
    <property type="entry name" value="MFS_SpdSyn"/>
    <property type="match status" value="1"/>
</dbReference>
<feature type="transmembrane region" description="Helical" evidence="2">
    <location>
        <begin position="260"/>
        <end position="280"/>
    </location>
</feature>
<keyword evidence="2" id="KW-0812">Transmembrane</keyword>
<dbReference type="InterPro" id="IPR036259">
    <property type="entry name" value="MFS_trans_sf"/>
</dbReference>
<dbReference type="Proteomes" id="UP000000263">
    <property type="component" value="Chromosome"/>
</dbReference>